<keyword evidence="1" id="KW-0145">Chemotaxis</keyword>
<evidence type="ECO:0000256" key="1">
    <source>
        <dbReference type="ARBA" id="ARBA00022500"/>
    </source>
</evidence>
<evidence type="ECO:0000313" key="6">
    <source>
        <dbReference type="EMBL" id="PDT04461.1"/>
    </source>
</evidence>
<dbReference type="Gene3D" id="1.10.287.950">
    <property type="entry name" value="Methyl-accepting chemotaxis protein"/>
    <property type="match status" value="1"/>
</dbReference>
<dbReference type="SUPFAM" id="SSF58104">
    <property type="entry name" value="Methyl-accepting chemotaxis protein (MCP) signaling domain"/>
    <property type="match status" value="1"/>
</dbReference>
<feature type="domain" description="Methyl-accepting transducer" evidence="4">
    <location>
        <begin position="583"/>
        <end position="812"/>
    </location>
</feature>
<name>A0A2A6JE84_9HYPH</name>
<gene>
    <name evidence="6" type="ORF">CO666_11460</name>
</gene>
<dbReference type="CDD" id="cd06225">
    <property type="entry name" value="HAMP"/>
    <property type="match status" value="1"/>
</dbReference>
<dbReference type="PROSITE" id="PS50111">
    <property type="entry name" value="CHEMOTAXIS_TRANSDUC_2"/>
    <property type="match status" value="1"/>
</dbReference>
<dbReference type="SMART" id="SM00304">
    <property type="entry name" value="HAMP"/>
    <property type="match status" value="2"/>
</dbReference>
<comment type="caution">
    <text evidence="6">The sequence shown here is derived from an EMBL/GenBank/DDBJ whole genome shotgun (WGS) entry which is preliminary data.</text>
</comment>
<dbReference type="Pfam" id="PF00672">
    <property type="entry name" value="HAMP"/>
    <property type="match status" value="1"/>
</dbReference>
<feature type="domain" description="HAMP" evidence="5">
    <location>
        <begin position="445"/>
        <end position="498"/>
    </location>
</feature>
<comment type="similarity">
    <text evidence="2">Belongs to the methyl-accepting chemotaxis (MCP) protein family.</text>
</comment>
<evidence type="ECO:0000313" key="7">
    <source>
        <dbReference type="Proteomes" id="UP000220768"/>
    </source>
</evidence>
<dbReference type="SMART" id="SM00283">
    <property type="entry name" value="MA"/>
    <property type="match status" value="1"/>
</dbReference>
<dbReference type="PANTHER" id="PTHR43531:SF11">
    <property type="entry name" value="METHYL-ACCEPTING CHEMOTAXIS PROTEIN 3"/>
    <property type="match status" value="1"/>
</dbReference>
<dbReference type="InterPro" id="IPR051310">
    <property type="entry name" value="MCP_chemotaxis"/>
</dbReference>
<dbReference type="Pfam" id="PF00015">
    <property type="entry name" value="MCPsignal"/>
    <property type="match status" value="1"/>
</dbReference>
<protein>
    <recommendedName>
        <fullName evidence="8">Methyl-accepting chemotaxis protein</fullName>
    </recommendedName>
</protein>
<organism evidence="6 7">
    <name type="scientific">Rhizobium chutanense</name>
    <dbReference type="NCBI Taxonomy" id="2035448"/>
    <lineage>
        <taxon>Bacteria</taxon>
        <taxon>Pseudomonadati</taxon>
        <taxon>Pseudomonadota</taxon>
        <taxon>Alphaproteobacteria</taxon>
        <taxon>Hyphomicrobiales</taxon>
        <taxon>Rhizobiaceae</taxon>
        <taxon>Rhizobium/Agrobacterium group</taxon>
        <taxon>Rhizobium</taxon>
    </lineage>
</organism>
<dbReference type="GO" id="GO:0005886">
    <property type="term" value="C:plasma membrane"/>
    <property type="evidence" value="ECO:0007669"/>
    <property type="project" value="TreeGrafter"/>
</dbReference>
<evidence type="ECO:0000256" key="3">
    <source>
        <dbReference type="PROSITE-ProRule" id="PRU00284"/>
    </source>
</evidence>
<accession>A0A2A6JE84</accession>
<dbReference type="AlphaFoldDB" id="A0A2A6JE84"/>
<dbReference type="InterPro" id="IPR004089">
    <property type="entry name" value="MCPsignal_dom"/>
</dbReference>
<evidence type="ECO:0000259" key="4">
    <source>
        <dbReference type="PROSITE" id="PS50111"/>
    </source>
</evidence>
<evidence type="ECO:0000256" key="2">
    <source>
        <dbReference type="ARBA" id="ARBA00029447"/>
    </source>
</evidence>
<dbReference type="Proteomes" id="UP000220768">
    <property type="component" value="Unassembled WGS sequence"/>
</dbReference>
<sequence length="839" mass="90501">MDRILARFRIQTKVLILVFPLLITIAAVGATGLYATRVLEARLNVSNDVVRLLSGFKGVYAGITAFLREPDDATFTRASNITTAQISEIDRAIEGIPDAQDVAELRKAQEATRTILSYVNEIWRIRQDRSRLTDNISRQLDALNSLQLELGKHAFKIVAQANQLDNKRKSRLSDTLTLQSVLNDCENLAIQLRLMEGWSFRPEGTAVRASFEDFAHKLSKSDRLLNSFGVPGGSSIADRMSAFLKISEAQETRSQPEESAIANDLAGLSKTLRAESAAAVNQAAADLIGRNGGSLDADKVTKKLRSIVSNSSDVKITFASILGEPTEDNVKAVERALFVYTGEVSLLTELVPIDPYFGEIPNTVKAIADDLRESAAGLEANRAGSEKQYRSATDKINEIWELMDAFADSQRQMASTERSLANSVSLTSMAFGFFIAMASGTALVITLKRPIGSITDIMRRLAGGSLDVVIEGDRRKDEIGEMARALAVFKENAAQKIAIQAHTEDLHRMAESERETNERERALTQKNIELAVTSLASGLKNLASKDLRKTIDVSFAGDLDTLRRDFNSTISGLSSTMLDVRATSAEIHINGRLLAEASEELSRRNEQQAGSIEQTAAAIEEITITVGEASKRAASAADIVQRVKLEADGSLVIVGNAIGAMSRIKEASDRITSIVTVIDGIAFQTNLLALNAGVEAARAGDAGKGFAVVAHEVRELAQRAALAAKEIGALIHHSTSEVDAGVDFVEQTGRALDDIVLKIGDVSRDVGQLALSSQSQARSLSEVNDAVSTMERVTQLNAAMAEEAGAATRRLAEQVDDLVQLVDSFALNATPTVHTEKAA</sequence>
<dbReference type="EMBL" id="NWSV01000005">
    <property type="protein sequence ID" value="PDT04461.1"/>
    <property type="molecule type" value="Genomic_DNA"/>
</dbReference>
<keyword evidence="3" id="KW-0807">Transducer</keyword>
<dbReference type="GO" id="GO:0006935">
    <property type="term" value="P:chemotaxis"/>
    <property type="evidence" value="ECO:0007669"/>
    <property type="project" value="UniProtKB-KW"/>
</dbReference>
<dbReference type="Gene3D" id="1.10.8.500">
    <property type="entry name" value="HAMP domain in histidine kinase"/>
    <property type="match status" value="1"/>
</dbReference>
<dbReference type="PANTHER" id="PTHR43531">
    <property type="entry name" value="PROTEIN ICFG"/>
    <property type="match status" value="1"/>
</dbReference>
<dbReference type="RefSeq" id="WP_097612171.1">
    <property type="nucleotide sequence ID" value="NZ_NWSV01000005.1"/>
</dbReference>
<evidence type="ECO:0008006" key="8">
    <source>
        <dbReference type="Google" id="ProtNLM"/>
    </source>
</evidence>
<reference evidence="6 7" key="1">
    <citation type="submission" date="2017-09" db="EMBL/GenBank/DDBJ databases">
        <title>Comparative genomics of rhizobia isolated from Phaseolus vulgaris in China.</title>
        <authorList>
            <person name="Tong W."/>
        </authorList>
    </citation>
    <scope>NUCLEOTIDE SEQUENCE [LARGE SCALE GENOMIC DNA]</scope>
    <source>
        <strain evidence="6 7">C5</strain>
    </source>
</reference>
<dbReference type="InterPro" id="IPR003660">
    <property type="entry name" value="HAMP_dom"/>
</dbReference>
<dbReference type="SUPFAM" id="SSF158472">
    <property type="entry name" value="HAMP domain-like"/>
    <property type="match status" value="1"/>
</dbReference>
<proteinExistence type="inferred from homology"/>
<dbReference type="GO" id="GO:0004888">
    <property type="term" value="F:transmembrane signaling receptor activity"/>
    <property type="evidence" value="ECO:0007669"/>
    <property type="project" value="TreeGrafter"/>
</dbReference>
<dbReference type="PROSITE" id="PS50885">
    <property type="entry name" value="HAMP"/>
    <property type="match status" value="2"/>
</dbReference>
<feature type="domain" description="HAMP" evidence="5">
    <location>
        <begin position="526"/>
        <end position="578"/>
    </location>
</feature>
<dbReference type="GO" id="GO:0007165">
    <property type="term" value="P:signal transduction"/>
    <property type="evidence" value="ECO:0007669"/>
    <property type="project" value="UniProtKB-KW"/>
</dbReference>
<keyword evidence="7" id="KW-1185">Reference proteome</keyword>
<evidence type="ECO:0000259" key="5">
    <source>
        <dbReference type="PROSITE" id="PS50885"/>
    </source>
</evidence>
<dbReference type="CDD" id="cd11386">
    <property type="entry name" value="MCP_signal"/>
    <property type="match status" value="1"/>
</dbReference>